<dbReference type="Pfam" id="PF12706">
    <property type="entry name" value="Lactamase_B_2"/>
    <property type="match status" value="1"/>
</dbReference>
<evidence type="ECO:0000313" key="2">
    <source>
        <dbReference type="EMBL" id="AVO44933.1"/>
    </source>
</evidence>
<dbReference type="PANTHER" id="PTHR42663">
    <property type="entry name" value="HYDROLASE C777.06C-RELATED-RELATED"/>
    <property type="match status" value="1"/>
</dbReference>
<accession>A0A2S0NAH7</accession>
<feature type="domain" description="Metallo-beta-lactamase" evidence="1">
    <location>
        <begin position="52"/>
        <end position="235"/>
    </location>
</feature>
<name>A0A2S0NAH7_9HYPH</name>
<dbReference type="RefSeq" id="WP_106748274.1">
    <property type="nucleotide sequence ID" value="NZ_CP027668.1"/>
</dbReference>
<reference evidence="2 3" key="1">
    <citation type="submission" date="2018-03" db="EMBL/GenBank/DDBJ databases">
        <title>Genome sequencing of Phreatobacter sp.</title>
        <authorList>
            <person name="Kim S.-J."/>
            <person name="Heo J."/>
            <person name="Kwon S.-W."/>
        </authorList>
    </citation>
    <scope>NUCLEOTIDE SEQUENCE [LARGE SCALE GENOMIC DNA]</scope>
    <source>
        <strain evidence="2 3">S-12</strain>
    </source>
</reference>
<dbReference type="InterPro" id="IPR036866">
    <property type="entry name" value="RibonucZ/Hydroxyglut_hydro"/>
</dbReference>
<dbReference type="EMBL" id="CP027668">
    <property type="protein sequence ID" value="AVO44933.1"/>
    <property type="molecule type" value="Genomic_DNA"/>
</dbReference>
<proteinExistence type="predicted"/>
<dbReference type="InterPro" id="IPR001279">
    <property type="entry name" value="Metallo-B-lactamas"/>
</dbReference>
<protein>
    <submittedName>
        <fullName evidence="2">Phosphoribosyl 1,2-cyclic phosphodiesterase</fullName>
    </submittedName>
</protein>
<evidence type="ECO:0000313" key="3">
    <source>
        <dbReference type="Proteomes" id="UP000237889"/>
    </source>
</evidence>
<dbReference type="OrthoDB" id="9781189at2"/>
<sequence>MALKVTILGCGSSGGVPRAGLGWGACDPNEPRNRRRRCAALVEQQGPEGVTSVLIDTGPDLREQLLSAGVTRLDAVLYTHDHADHTHGIDDLRPLVLAMRRRMPAHADAITSGTLRERFGYCFASPPGSDYPPIIDLDLFEPHAPVSIAGPGGAVTFTPFPVEHGAGYRAFGFRVNGCVYCPDINRLLPESEHYFEGADTVILDALRYTRHPTHFSVDEALAVIDRFAPRRAVLTNLHSDIDYATLAARLPSGIAPAYDGMVVQTA</sequence>
<evidence type="ECO:0000259" key="1">
    <source>
        <dbReference type="Pfam" id="PF12706"/>
    </source>
</evidence>
<dbReference type="CDD" id="cd16279">
    <property type="entry name" value="metallo-hydrolase-like_MBL-fold"/>
    <property type="match status" value="1"/>
</dbReference>
<keyword evidence="3" id="KW-1185">Reference proteome</keyword>
<dbReference type="Gene3D" id="3.60.15.10">
    <property type="entry name" value="Ribonuclease Z/Hydroxyacylglutathione hydrolase-like"/>
    <property type="match status" value="1"/>
</dbReference>
<dbReference type="Proteomes" id="UP000237889">
    <property type="component" value="Chromosome"/>
</dbReference>
<organism evidence="2 3">
    <name type="scientific">Phreatobacter cathodiphilus</name>
    <dbReference type="NCBI Taxonomy" id="1868589"/>
    <lineage>
        <taxon>Bacteria</taxon>
        <taxon>Pseudomonadati</taxon>
        <taxon>Pseudomonadota</taxon>
        <taxon>Alphaproteobacteria</taxon>
        <taxon>Hyphomicrobiales</taxon>
        <taxon>Phreatobacteraceae</taxon>
        <taxon>Phreatobacter</taxon>
    </lineage>
</organism>
<dbReference type="KEGG" id="phr:C6569_07580"/>
<dbReference type="SUPFAM" id="SSF56281">
    <property type="entry name" value="Metallo-hydrolase/oxidoreductase"/>
    <property type="match status" value="1"/>
</dbReference>
<gene>
    <name evidence="2" type="ORF">C6569_07580</name>
</gene>
<dbReference type="AlphaFoldDB" id="A0A2S0NAH7"/>
<dbReference type="PANTHER" id="PTHR42663:SF6">
    <property type="entry name" value="HYDROLASE C777.06C-RELATED"/>
    <property type="match status" value="1"/>
</dbReference>